<dbReference type="EC" id="3.4.23.36" evidence="9"/>
<feature type="active site" evidence="9">
    <location>
        <position position="123"/>
    </location>
</feature>
<keyword evidence="5 9" id="KW-0064">Aspartyl protease</keyword>
<comment type="pathway">
    <text evidence="9">Protein modification; lipoprotein biosynthesis (signal peptide cleavage).</text>
</comment>
<dbReference type="HOGENOM" id="CLU_083252_4_0_6"/>
<evidence type="ECO:0000256" key="7">
    <source>
        <dbReference type="ARBA" id="ARBA00022989"/>
    </source>
</evidence>
<dbReference type="Pfam" id="PF01252">
    <property type="entry name" value="Peptidase_A8"/>
    <property type="match status" value="1"/>
</dbReference>
<keyword evidence="12" id="KW-1185">Reference proteome</keyword>
<dbReference type="PATRIC" id="fig|134287.3.peg.453"/>
<keyword evidence="11" id="KW-0449">Lipoprotein</keyword>
<evidence type="ECO:0000313" key="12">
    <source>
        <dbReference type="Proteomes" id="UP000003937"/>
    </source>
</evidence>
<comment type="similarity">
    <text evidence="1 9 10">Belongs to the peptidase A8 family.</text>
</comment>
<dbReference type="OrthoDB" id="9810259at2"/>
<dbReference type="KEGG" id="sehc:A35E_00480"/>
<dbReference type="RefSeq" id="WP_014889067.1">
    <property type="nucleotide sequence ID" value="NC_018420.1"/>
</dbReference>
<evidence type="ECO:0000256" key="8">
    <source>
        <dbReference type="ARBA" id="ARBA00023136"/>
    </source>
</evidence>
<feature type="transmembrane region" description="Helical" evidence="9">
    <location>
        <begin position="42"/>
        <end position="64"/>
    </location>
</feature>
<keyword evidence="4 9" id="KW-0812">Transmembrane</keyword>
<organism evidence="11 12">
    <name type="scientific">secondary endosymbiont of Heteropsylla cubana</name>
    <dbReference type="NCBI Taxonomy" id="134287"/>
    <lineage>
        <taxon>Bacteria</taxon>
        <taxon>Pseudomonadati</taxon>
        <taxon>Pseudomonadota</taxon>
        <taxon>Gammaproteobacteria</taxon>
        <taxon>Enterobacterales</taxon>
        <taxon>Enterobacteriaceae</taxon>
        <taxon>aphid secondary symbionts</taxon>
    </lineage>
</organism>
<dbReference type="InterPro" id="IPR001872">
    <property type="entry name" value="Peptidase_A8"/>
</dbReference>
<dbReference type="PANTHER" id="PTHR33695:SF1">
    <property type="entry name" value="LIPOPROTEIN SIGNAL PEPTIDASE"/>
    <property type="match status" value="1"/>
</dbReference>
<reference evidence="11 12" key="1">
    <citation type="journal article" date="2012" name="Mol. Biol. Evol.">
        <title>Genome reduction and co-evolution between the primary and secondary bacterial symbionts of psyllids.</title>
        <authorList>
            <person name="Sloan D.B."/>
            <person name="Moran N.A."/>
        </authorList>
    </citation>
    <scope>NUCLEOTIDE SEQUENCE [LARGE SCALE GENOMIC DNA]</scope>
    <source>
        <strain evidence="11">Hcub_S</strain>
    </source>
</reference>
<feature type="transmembrane region" description="Helical" evidence="9">
    <location>
        <begin position="96"/>
        <end position="113"/>
    </location>
</feature>
<comment type="catalytic activity">
    <reaction evidence="9">
        <text>Release of signal peptides from bacterial membrane prolipoproteins. Hydrolyzes -Xaa-Yaa-Zaa-|-(S,diacylglyceryl)Cys-, in which Xaa is hydrophobic (preferably Leu), and Yaa (Ala or Ser) and Zaa (Gly or Ala) have small, neutral side chains.</text>
        <dbReference type="EC" id="3.4.23.36"/>
    </reaction>
</comment>
<proteinExistence type="inferred from homology"/>
<dbReference type="MEROPS" id="A08.001"/>
<evidence type="ECO:0000256" key="1">
    <source>
        <dbReference type="ARBA" id="ARBA00006139"/>
    </source>
</evidence>
<keyword evidence="8 9" id="KW-0472">Membrane</keyword>
<name>J3TZ68_9ENTR</name>
<dbReference type="PRINTS" id="PR00781">
    <property type="entry name" value="LIPOSIGPTASE"/>
</dbReference>
<evidence type="ECO:0000313" key="11">
    <source>
        <dbReference type="EMBL" id="AFP85770.1"/>
    </source>
</evidence>
<dbReference type="GO" id="GO:0006508">
    <property type="term" value="P:proteolysis"/>
    <property type="evidence" value="ECO:0007669"/>
    <property type="project" value="UniProtKB-KW"/>
</dbReference>
<sequence length="166" mass="19060">MYNTIFSTGLRWLWITPIVLLLDLGTKHWIMTCFWLGESIRFIPYINITYTYNLGSAFSFLANGGGWQCWVFSAIAILTTSILLIIMYYSSHQSRLSNIAYAMIIGGALGNLWNRMAYGVVIDFIDFYIGNWHWPTFNLADTSICIGTLLISLKERHYSAFQSLKK</sequence>
<evidence type="ECO:0000256" key="5">
    <source>
        <dbReference type="ARBA" id="ARBA00022750"/>
    </source>
</evidence>
<protein>
    <recommendedName>
        <fullName evidence="9">Lipoprotein signal peptidase</fullName>
        <ecNumber evidence="9">3.4.23.36</ecNumber>
    </recommendedName>
    <alternativeName>
        <fullName evidence="9">Prolipoprotein signal peptidase</fullName>
    </alternativeName>
    <alternativeName>
        <fullName evidence="9">Signal peptidase II</fullName>
        <shortName evidence="9">SPase II</shortName>
    </alternativeName>
</protein>
<feature type="transmembrane region" description="Helical" evidence="9">
    <location>
        <begin position="70"/>
        <end position="89"/>
    </location>
</feature>
<evidence type="ECO:0000256" key="4">
    <source>
        <dbReference type="ARBA" id="ARBA00022692"/>
    </source>
</evidence>
<dbReference type="HAMAP" id="MF_00161">
    <property type="entry name" value="LspA"/>
    <property type="match status" value="1"/>
</dbReference>
<evidence type="ECO:0000256" key="9">
    <source>
        <dbReference type="HAMAP-Rule" id="MF_00161"/>
    </source>
</evidence>
<keyword evidence="2 9" id="KW-1003">Cell membrane</keyword>
<comment type="function">
    <text evidence="9">This protein specifically catalyzes the removal of signal peptides from prolipoproteins.</text>
</comment>
<dbReference type="STRING" id="134287.A35E_00480"/>
<evidence type="ECO:0000256" key="10">
    <source>
        <dbReference type="RuleBase" id="RU004181"/>
    </source>
</evidence>
<dbReference type="NCBIfam" id="TIGR00077">
    <property type="entry name" value="lspA"/>
    <property type="match status" value="1"/>
</dbReference>
<evidence type="ECO:0000256" key="2">
    <source>
        <dbReference type="ARBA" id="ARBA00022475"/>
    </source>
</evidence>
<keyword evidence="3 9" id="KW-0645">Protease</keyword>
<dbReference type="PANTHER" id="PTHR33695">
    <property type="entry name" value="LIPOPROTEIN SIGNAL PEPTIDASE"/>
    <property type="match status" value="1"/>
</dbReference>
<dbReference type="Proteomes" id="UP000003937">
    <property type="component" value="Chromosome"/>
</dbReference>
<dbReference type="AlphaFoldDB" id="J3TZ68"/>
<feature type="transmembrane region" description="Helical" evidence="9">
    <location>
        <begin position="12"/>
        <end position="30"/>
    </location>
</feature>
<comment type="subcellular location">
    <subcellularLocation>
        <location evidence="9">Cell membrane</location>
        <topology evidence="9">Multi-pass membrane protein</topology>
    </subcellularLocation>
</comment>
<evidence type="ECO:0000256" key="6">
    <source>
        <dbReference type="ARBA" id="ARBA00022801"/>
    </source>
</evidence>
<gene>
    <name evidence="9" type="primary">lspA</name>
    <name evidence="11" type="ORF">A35E_00480</name>
</gene>
<keyword evidence="6 9" id="KW-0378">Hydrolase</keyword>
<evidence type="ECO:0000256" key="3">
    <source>
        <dbReference type="ARBA" id="ARBA00022670"/>
    </source>
</evidence>
<feature type="active site" evidence="9">
    <location>
        <position position="141"/>
    </location>
</feature>
<dbReference type="UniPathway" id="UPA00665"/>
<keyword evidence="7 9" id="KW-1133">Transmembrane helix</keyword>
<dbReference type="GO" id="GO:0004190">
    <property type="term" value="F:aspartic-type endopeptidase activity"/>
    <property type="evidence" value="ECO:0007669"/>
    <property type="project" value="UniProtKB-UniRule"/>
</dbReference>
<dbReference type="GO" id="GO:0005886">
    <property type="term" value="C:plasma membrane"/>
    <property type="evidence" value="ECO:0007669"/>
    <property type="project" value="UniProtKB-SubCell"/>
</dbReference>
<accession>J3TZ68</accession>
<dbReference type="EMBL" id="CP003547">
    <property type="protein sequence ID" value="AFP85770.1"/>
    <property type="molecule type" value="Genomic_DNA"/>
</dbReference>